<dbReference type="EMBL" id="FWZU01000002">
    <property type="protein sequence ID" value="SMF05195.1"/>
    <property type="molecule type" value="Genomic_DNA"/>
</dbReference>
<dbReference type="STRING" id="1519643.SAMN06295933_1416"/>
<sequence length="158" mass="18356">MVAFFTASEVIELAMRIEQKGQAFYLLAADEAEDPGAKEFFDFFATEESKHEMFFRGMRDRIGHLEIPPGSDFEEYTQYVMALIDSHDVFNFDYTAGFKAGDFSFEDAVRIAMRFEKDTILLFNELKKMVPESEQDFVEECIDEERGHLRLLSSKLKD</sequence>
<dbReference type="GO" id="GO:0016491">
    <property type="term" value="F:oxidoreductase activity"/>
    <property type="evidence" value="ECO:0007669"/>
    <property type="project" value="InterPro"/>
</dbReference>
<dbReference type="InterPro" id="IPR009078">
    <property type="entry name" value="Ferritin-like_SF"/>
</dbReference>
<evidence type="ECO:0000313" key="2">
    <source>
        <dbReference type="EMBL" id="SMF05195.1"/>
    </source>
</evidence>
<dbReference type="SUPFAM" id="SSF47240">
    <property type="entry name" value="Ferritin-like"/>
    <property type="match status" value="1"/>
</dbReference>
<dbReference type="OrthoDB" id="5405405at2"/>
<name>A0A1X7CY44_9BACT</name>
<accession>A0A1X7CY44</accession>
<dbReference type="Proteomes" id="UP000192906">
    <property type="component" value="Unassembled WGS sequence"/>
</dbReference>
<dbReference type="PANTHER" id="PTHR33531:SF7">
    <property type="entry name" value="HYPOTHETICAL MEMBRANE PROTEIN, CONSERVED"/>
    <property type="match status" value="1"/>
</dbReference>
<keyword evidence="3" id="KW-1185">Reference proteome</keyword>
<organism evidence="2 3">
    <name type="scientific">Desulfovibrio gilichinskyi</name>
    <dbReference type="NCBI Taxonomy" id="1519643"/>
    <lineage>
        <taxon>Bacteria</taxon>
        <taxon>Pseudomonadati</taxon>
        <taxon>Thermodesulfobacteriota</taxon>
        <taxon>Desulfovibrionia</taxon>
        <taxon>Desulfovibrionales</taxon>
        <taxon>Desulfovibrionaceae</taxon>
        <taxon>Desulfovibrio</taxon>
    </lineage>
</organism>
<dbReference type="PANTHER" id="PTHR33531">
    <property type="entry name" value="RUBRERYTHRIN SUBFAMILY"/>
    <property type="match status" value="1"/>
</dbReference>
<dbReference type="Gene3D" id="1.20.1260.10">
    <property type="match status" value="1"/>
</dbReference>
<dbReference type="AlphaFoldDB" id="A0A1X7CY44"/>
<feature type="domain" description="Rubrerythrin diiron-binding" evidence="1">
    <location>
        <begin position="9"/>
        <end position="153"/>
    </location>
</feature>
<evidence type="ECO:0000313" key="3">
    <source>
        <dbReference type="Proteomes" id="UP000192906"/>
    </source>
</evidence>
<dbReference type="Pfam" id="PF02915">
    <property type="entry name" value="Rubrerythrin"/>
    <property type="match status" value="1"/>
</dbReference>
<dbReference type="InterPro" id="IPR012347">
    <property type="entry name" value="Ferritin-like"/>
</dbReference>
<reference evidence="3" key="1">
    <citation type="submission" date="2017-04" db="EMBL/GenBank/DDBJ databases">
        <authorList>
            <person name="Varghese N."/>
            <person name="Submissions S."/>
        </authorList>
    </citation>
    <scope>NUCLEOTIDE SEQUENCE [LARGE SCALE GENOMIC DNA]</scope>
    <source>
        <strain evidence="3">K3S</strain>
    </source>
</reference>
<dbReference type="GO" id="GO:0046872">
    <property type="term" value="F:metal ion binding"/>
    <property type="evidence" value="ECO:0007669"/>
    <property type="project" value="InterPro"/>
</dbReference>
<protein>
    <submittedName>
        <fullName evidence="2">Rubrerythrin</fullName>
    </submittedName>
</protein>
<dbReference type="RefSeq" id="WP_085100367.1">
    <property type="nucleotide sequence ID" value="NZ_FWZU01000002.1"/>
</dbReference>
<gene>
    <name evidence="2" type="ORF">SAMN06295933_1416</name>
</gene>
<dbReference type="CDD" id="cd01045">
    <property type="entry name" value="Ferritin_like_AB"/>
    <property type="match status" value="1"/>
</dbReference>
<dbReference type="InterPro" id="IPR003251">
    <property type="entry name" value="Rr_diiron-bd_dom"/>
</dbReference>
<evidence type="ECO:0000259" key="1">
    <source>
        <dbReference type="Pfam" id="PF02915"/>
    </source>
</evidence>
<proteinExistence type="predicted"/>